<organism evidence="1 2">
    <name type="scientific">Adlercreutzia shanghongiae</name>
    <dbReference type="NCBI Taxonomy" id="3111773"/>
    <lineage>
        <taxon>Bacteria</taxon>
        <taxon>Bacillati</taxon>
        <taxon>Actinomycetota</taxon>
        <taxon>Coriobacteriia</taxon>
        <taxon>Eggerthellales</taxon>
        <taxon>Eggerthellaceae</taxon>
        <taxon>Adlercreutzia</taxon>
    </lineage>
</organism>
<accession>A0ABU6IXE3</accession>
<evidence type="ECO:0008006" key="3">
    <source>
        <dbReference type="Google" id="ProtNLM"/>
    </source>
</evidence>
<proteinExistence type="predicted"/>
<name>A0ABU6IXE3_9ACTN</name>
<gene>
    <name evidence="1" type="ORF">VJ920_03360</name>
</gene>
<dbReference type="Proteomes" id="UP001343724">
    <property type="component" value="Unassembled WGS sequence"/>
</dbReference>
<evidence type="ECO:0000313" key="2">
    <source>
        <dbReference type="Proteomes" id="UP001343724"/>
    </source>
</evidence>
<keyword evidence="2" id="KW-1185">Reference proteome</keyword>
<reference evidence="1 2" key="1">
    <citation type="submission" date="2024-01" db="EMBL/GenBank/DDBJ databases">
        <title>novel species in genus Adlercreutzia.</title>
        <authorList>
            <person name="Liu X."/>
        </authorList>
    </citation>
    <scope>NUCLEOTIDE SEQUENCE [LARGE SCALE GENOMIC DNA]</scope>
    <source>
        <strain evidence="1 2">R22</strain>
    </source>
</reference>
<comment type="caution">
    <text evidence="1">The sequence shown here is derived from an EMBL/GenBank/DDBJ whole genome shotgun (WGS) entry which is preliminary data.</text>
</comment>
<protein>
    <recommendedName>
        <fullName evidence="3">Small CPxCG-related zinc finger protein</fullName>
    </recommendedName>
</protein>
<sequence>MAKTEGFYSLVCDRCNTQTYAAQGSPIDQNWKNAGHTNADGSVSTRFLCPDCFKAFRAMAQAQDAAYNSFMAGADNADAV</sequence>
<evidence type="ECO:0000313" key="1">
    <source>
        <dbReference type="EMBL" id="MEC4294346.1"/>
    </source>
</evidence>
<dbReference type="RefSeq" id="WP_326439665.1">
    <property type="nucleotide sequence ID" value="NZ_JAYMFH010000003.1"/>
</dbReference>
<dbReference type="EMBL" id="JAYMFH010000003">
    <property type="protein sequence ID" value="MEC4294346.1"/>
    <property type="molecule type" value="Genomic_DNA"/>
</dbReference>